<dbReference type="PANTHER" id="PTHR12286:SF5">
    <property type="entry name" value="SACCHAROPINE DEHYDROGENASE-LIKE OXIDOREDUCTASE"/>
    <property type="match status" value="1"/>
</dbReference>
<keyword evidence="2" id="KW-1133">Transmembrane helix</keyword>
<dbReference type="STRING" id="765440.A0A0C3FA95"/>
<reference evidence="5" key="2">
    <citation type="submission" date="2015-01" db="EMBL/GenBank/DDBJ databases">
        <title>Evolutionary Origins and Diversification of the Mycorrhizal Mutualists.</title>
        <authorList>
            <consortium name="DOE Joint Genome Institute"/>
            <consortium name="Mycorrhizal Genomics Consortium"/>
            <person name="Kohler A."/>
            <person name="Kuo A."/>
            <person name="Nagy L.G."/>
            <person name="Floudas D."/>
            <person name="Copeland A."/>
            <person name="Barry K.W."/>
            <person name="Cichocki N."/>
            <person name="Veneault-Fourrey C."/>
            <person name="LaButti K."/>
            <person name="Lindquist E.A."/>
            <person name="Lipzen A."/>
            <person name="Lundell T."/>
            <person name="Morin E."/>
            <person name="Murat C."/>
            <person name="Riley R."/>
            <person name="Ohm R."/>
            <person name="Sun H."/>
            <person name="Tunlid A."/>
            <person name="Henrissat B."/>
            <person name="Grigoriev I.V."/>
            <person name="Hibbett D.S."/>
            <person name="Martin F."/>
        </authorList>
    </citation>
    <scope>NUCLEOTIDE SEQUENCE [LARGE SCALE GENOMIC DNA]</scope>
    <source>
        <strain evidence="5">F 1598</strain>
    </source>
</reference>
<accession>A0A0C3FA95</accession>
<evidence type="ECO:0000256" key="1">
    <source>
        <dbReference type="ARBA" id="ARBA00038048"/>
    </source>
</evidence>
<dbReference type="GO" id="GO:0009247">
    <property type="term" value="P:glycolipid biosynthetic process"/>
    <property type="evidence" value="ECO:0007669"/>
    <property type="project" value="TreeGrafter"/>
</dbReference>
<dbReference type="InterPro" id="IPR051276">
    <property type="entry name" value="Saccharopine_DH-like_oxidrdct"/>
</dbReference>
<evidence type="ECO:0000256" key="2">
    <source>
        <dbReference type="SAM" id="Phobius"/>
    </source>
</evidence>
<organism evidence="4 5">
    <name type="scientific">Piloderma croceum (strain F 1598)</name>
    <dbReference type="NCBI Taxonomy" id="765440"/>
    <lineage>
        <taxon>Eukaryota</taxon>
        <taxon>Fungi</taxon>
        <taxon>Dikarya</taxon>
        <taxon>Basidiomycota</taxon>
        <taxon>Agaricomycotina</taxon>
        <taxon>Agaricomycetes</taxon>
        <taxon>Agaricomycetidae</taxon>
        <taxon>Atheliales</taxon>
        <taxon>Atheliaceae</taxon>
        <taxon>Piloderma</taxon>
    </lineage>
</organism>
<name>A0A0C3FA95_PILCF</name>
<dbReference type="HOGENOM" id="CLU_031002_0_1_1"/>
<keyword evidence="5" id="KW-1185">Reference proteome</keyword>
<evidence type="ECO:0000313" key="4">
    <source>
        <dbReference type="EMBL" id="KIM76636.1"/>
    </source>
</evidence>
<dbReference type="InterPro" id="IPR005097">
    <property type="entry name" value="Sacchrp_dh_NADP-bd"/>
</dbReference>
<dbReference type="SUPFAM" id="SSF51735">
    <property type="entry name" value="NAD(P)-binding Rossmann-fold domains"/>
    <property type="match status" value="1"/>
</dbReference>
<feature type="transmembrane region" description="Helical" evidence="2">
    <location>
        <begin position="297"/>
        <end position="317"/>
    </location>
</feature>
<dbReference type="EMBL" id="KN833033">
    <property type="protein sequence ID" value="KIM76636.1"/>
    <property type="molecule type" value="Genomic_DNA"/>
</dbReference>
<gene>
    <name evidence="4" type="ORF">PILCRDRAFT_826200</name>
</gene>
<sequence>MVDILVLGATGFTGRLITRYLYAHKDRGSKFTFAVAARSKSKLDDLVSELSLDNSVPVILVDVTKPEQVDAAVNDVKVVINTVGPYMRWGTPVVAACVKRGLHYVDLAGEPFWIRDIITEYDYAATRTHSIIIPASGLDSVPTDISAYLANKTLKAVVGPDTAIENSTSAWAIRGGFSGGTLGTAIASMEEVPKAKLKASMKDHYLSPVEGLPSPRPRLVYTLPVVSPTVRGTFFPMVGVNRAVLQRTWGLHELEARRQSTHADTNAVSQPDAQAERKRLTYGQQFKYDEFIVMPNVAIGVVVAIAFAIGFASLTYIAPLRWLVKRLVTQPGQGPSDEQMKDGWFKVTNITSSVPTAATPRTYVKSIMYGQGDPGYLATAVMISEAALALVFDTNKLPALARRGGVLTPMSALGDVLIERLKETGRFRFTSDIVDARGRTETTR</sequence>
<proteinExistence type="inferred from homology"/>
<comment type="similarity">
    <text evidence="1">Belongs to the saccharopine dehydrogenase family.</text>
</comment>
<dbReference type="OrthoDB" id="10268090at2759"/>
<dbReference type="Pfam" id="PF03435">
    <property type="entry name" value="Sacchrp_dh_NADP"/>
    <property type="match status" value="1"/>
</dbReference>
<dbReference type="PANTHER" id="PTHR12286">
    <property type="entry name" value="SACCHAROPINE DEHYDROGENASE-LIKE OXIDOREDUCTASE"/>
    <property type="match status" value="1"/>
</dbReference>
<keyword evidence="2" id="KW-0812">Transmembrane</keyword>
<dbReference type="AlphaFoldDB" id="A0A0C3FA95"/>
<evidence type="ECO:0000313" key="5">
    <source>
        <dbReference type="Proteomes" id="UP000054166"/>
    </source>
</evidence>
<dbReference type="Gene3D" id="3.40.50.720">
    <property type="entry name" value="NAD(P)-binding Rossmann-like Domain"/>
    <property type="match status" value="1"/>
</dbReference>
<feature type="domain" description="Saccharopine dehydrogenase NADP binding" evidence="3">
    <location>
        <begin position="4"/>
        <end position="121"/>
    </location>
</feature>
<keyword evidence="2" id="KW-0472">Membrane</keyword>
<dbReference type="Proteomes" id="UP000054166">
    <property type="component" value="Unassembled WGS sequence"/>
</dbReference>
<dbReference type="InterPro" id="IPR036291">
    <property type="entry name" value="NAD(P)-bd_dom_sf"/>
</dbReference>
<dbReference type="GO" id="GO:0005886">
    <property type="term" value="C:plasma membrane"/>
    <property type="evidence" value="ECO:0007669"/>
    <property type="project" value="TreeGrafter"/>
</dbReference>
<dbReference type="InParanoid" id="A0A0C3FA95"/>
<reference evidence="4 5" key="1">
    <citation type="submission" date="2014-04" db="EMBL/GenBank/DDBJ databases">
        <authorList>
            <consortium name="DOE Joint Genome Institute"/>
            <person name="Kuo A."/>
            <person name="Tarkka M."/>
            <person name="Buscot F."/>
            <person name="Kohler A."/>
            <person name="Nagy L.G."/>
            <person name="Floudas D."/>
            <person name="Copeland A."/>
            <person name="Barry K.W."/>
            <person name="Cichocki N."/>
            <person name="Veneault-Fourrey C."/>
            <person name="LaButti K."/>
            <person name="Lindquist E.A."/>
            <person name="Lipzen A."/>
            <person name="Lundell T."/>
            <person name="Morin E."/>
            <person name="Murat C."/>
            <person name="Sun H."/>
            <person name="Tunlid A."/>
            <person name="Henrissat B."/>
            <person name="Grigoriev I.V."/>
            <person name="Hibbett D.S."/>
            <person name="Martin F."/>
            <person name="Nordberg H.P."/>
            <person name="Cantor M.N."/>
            <person name="Hua S.X."/>
        </authorList>
    </citation>
    <scope>NUCLEOTIDE SEQUENCE [LARGE SCALE GENOMIC DNA]</scope>
    <source>
        <strain evidence="4 5">F 1598</strain>
    </source>
</reference>
<protein>
    <recommendedName>
        <fullName evidence="3">Saccharopine dehydrogenase NADP binding domain-containing protein</fullName>
    </recommendedName>
</protein>
<evidence type="ECO:0000259" key="3">
    <source>
        <dbReference type="Pfam" id="PF03435"/>
    </source>
</evidence>